<dbReference type="InterPro" id="IPR010982">
    <property type="entry name" value="Lambda_DNA-bd_dom_sf"/>
</dbReference>
<keyword evidence="6" id="KW-1185">Reference proteome</keyword>
<protein>
    <submittedName>
        <fullName evidence="5">Helix-turn-helix transcriptional regulator</fullName>
    </submittedName>
</protein>
<feature type="domain" description="HTH cro/C1-type" evidence="4">
    <location>
        <begin position="17"/>
        <end position="71"/>
    </location>
</feature>
<evidence type="ECO:0000256" key="1">
    <source>
        <dbReference type="ARBA" id="ARBA00023015"/>
    </source>
</evidence>
<evidence type="ECO:0000313" key="5">
    <source>
        <dbReference type="EMBL" id="MCE4538280.1"/>
    </source>
</evidence>
<sequence>MRRITGGTARERVARHLRTLRAEQGLSQESLAEKSELHRTYVGSIERCERNVSLDNVEALAAALGVDISDLLAPLELNR</sequence>
<proteinExistence type="predicted"/>
<keyword evidence="3" id="KW-0804">Transcription</keyword>
<dbReference type="CDD" id="cd00093">
    <property type="entry name" value="HTH_XRE"/>
    <property type="match status" value="1"/>
</dbReference>
<keyword evidence="1" id="KW-0805">Transcription regulation</keyword>
<evidence type="ECO:0000256" key="3">
    <source>
        <dbReference type="ARBA" id="ARBA00023163"/>
    </source>
</evidence>
<organism evidence="5 6">
    <name type="scientific">Pelomonas caseinilytica</name>
    <dbReference type="NCBI Taxonomy" id="2906763"/>
    <lineage>
        <taxon>Bacteria</taxon>
        <taxon>Pseudomonadati</taxon>
        <taxon>Pseudomonadota</taxon>
        <taxon>Betaproteobacteria</taxon>
        <taxon>Burkholderiales</taxon>
        <taxon>Sphaerotilaceae</taxon>
        <taxon>Roseateles</taxon>
    </lineage>
</organism>
<dbReference type="InterPro" id="IPR001387">
    <property type="entry name" value="Cro/C1-type_HTH"/>
</dbReference>
<dbReference type="SMART" id="SM00530">
    <property type="entry name" value="HTH_XRE"/>
    <property type="match status" value="1"/>
</dbReference>
<comment type="caution">
    <text evidence="5">The sequence shown here is derived from an EMBL/GenBank/DDBJ whole genome shotgun (WGS) entry which is preliminary data.</text>
</comment>
<dbReference type="InterPro" id="IPR050807">
    <property type="entry name" value="TransReg_Diox_bact_type"/>
</dbReference>
<evidence type="ECO:0000313" key="6">
    <source>
        <dbReference type="Proteomes" id="UP001201463"/>
    </source>
</evidence>
<evidence type="ECO:0000256" key="2">
    <source>
        <dbReference type="ARBA" id="ARBA00023125"/>
    </source>
</evidence>
<dbReference type="PANTHER" id="PTHR46797">
    <property type="entry name" value="HTH-TYPE TRANSCRIPTIONAL REGULATOR"/>
    <property type="match status" value="1"/>
</dbReference>
<dbReference type="Proteomes" id="UP001201463">
    <property type="component" value="Unassembled WGS sequence"/>
</dbReference>
<evidence type="ECO:0000259" key="4">
    <source>
        <dbReference type="PROSITE" id="PS50943"/>
    </source>
</evidence>
<dbReference type="Gene3D" id="1.10.260.40">
    <property type="entry name" value="lambda repressor-like DNA-binding domains"/>
    <property type="match status" value="1"/>
</dbReference>
<reference evidence="5 6" key="1">
    <citation type="submission" date="2021-12" db="EMBL/GenBank/DDBJ databases">
        <title>Genome seq of p7.</title>
        <authorList>
            <person name="Seo T."/>
        </authorList>
    </citation>
    <scope>NUCLEOTIDE SEQUENCE [LARGE SCALE GENOMIC DNA]</scope>
    <source>
        <strain evidence="5 6">P7</strain>
    </source>
</reference>
<gene>
    <name evidence="5" type="ORF">LXT12_13565</name>
</gene>
<keyword evidence="2" id="KW-0238">DNA-binding</keyword>
<dbReference type="Pfam" id="PF01381">
    <property type="entry name" value="HTH_3"/>
    <property type="match status" value="1"/>
</dbReference>
<name>A0ABS8XEY9_9BURK</name>
<dbReference type="PANTHER" id="PTHR46797:SF23">
    <property type="entry name" value="HTH-TYPE TRANSCRIPTIONAL REGULATOR SUTR"/>
    <property type="match status" value="1"/>
</dbReference>
<accession>A0ABS8XEY9</accession>
<dbReference type="SUPFAM" id="SSF47413">
    <property type="entry name" value="lambda repressor-like DNA-binding domains"/>
    <property type="match status" value="1"/>
</dbReference>
<dbReference type="EMBL" id="JAJTWT010000005">
    <property type="protein sequence ID" value="MCE4538280.1"/>
    <property type="molecule type" value="Genomic_DNA"/>
</dbReference>
<dbReference type="PROSITE" id="PS50943">
    <property type="entry name" value="HTH_CROC1"/>
    <property type="match status" value="1"/>
</dbReference>